<gene>
    <name evidence="2" type="ORF">NP439_20735</name>
</gene>
<keyword evidence="3" id="KW-1185">Reference proteome</keyword>
<evidence type="ECO:0000313" key="2">
    <source>
        <dbReference type="EMBL" id="UUI02438.1"/>
    </source>
</evidence>
<dbReference type="Pfam" id="PF06506">
    <property type="entry name" value="PrpR_N"/>
    <property type="match status" value="1"/>
</dbReference>
<name>A0ABY5JTD1_9BACI</name>
<dbReference type="EMBL" id="CP101914">
    <property type="protein sequence ID" value="UUI02438.1"/>
    <property type="molecule type" value="Genomic_DNA"/>
</dbReference>
<evidence type="ECO:0000313" key="3">
    <source>
        <dbReference type="Proteomes" id="UP001059773"/>
    </source>
</evidence>
<accession>A0ABY5JTD1</accession>
<dbReference type="Gene3D" id="3.40.50.10660">
    <property type="entry name" value="PrpR receptor domain-like"/>
    <property type="match status" value="1"/>
</dbReference>
<proteinExistence type="predicted"/>
<dbReference type="SUPFAM" id="SSF159800">
    <property type="entry name" value="PrpR receptor domain-like"/>
    <property type="match status" value="1"/>
</dbReference>
<organism evidence="2 3">
    <name type="scientific">Oceanobacillus jeddahense</name>
    <dbReference type="NCBI Taxonomy" id="1462527"/>
    <lineage>
        <taxon>Bacteria</taxon>
        <taxon>Bacillati</taxon>
        <taxon>Bacillota</taxon>
        <taxon>Bacilli</taxon>
        <taxon>Bacillales</taxon>
        <taxon>Bacillaceae</taxon>
        <taxon>Oceanobacillus</taxon>
    </lineage>
</organism>
<reference evidence="2" key="1">
    <citation type="submission" date="2022-07" db="EMBL/GenBank/DDBJ databases">
        <title>FELIX.</title>
        <authorList>
            <person name="Wan K.H."/>
            <person name="Park S."/>
            <person name="Lawrence Q."/>
            <person name="Eichenberger J.P."/>
            <person name="Booth B.W."/>
            <person name="Piaggio A.J."/>
            <person name="Chandler J.C."/>
            <person name="Franklin A.B."/>
            <person name="Celniker S.E."/>
        </authorList>
    </citation>
    <scope>NUCLEOTIDE SEQUENCE</scope>
    <source>
        <strain evidence="2">QA-1986 374</strain>
    </source>
</reference>
<dbReference type="RefSeq" id="WP_256707671.1">
    <property type="nucleotide sequence ID" value="NZ_CP101914.1"/>
</dbReference>
<dbReference type="Proteomes" id="UP001059773">
    <property type="component" value="Chromosome"/>
</dbReference>
<dbReference type="InterPro" id="IPR010524">
    <property type="entry name" value="Sig_transdc_resp-reg_PrpR_N"/>
</dbReference>
<sequence>MASKLIMTAGYPELTELINIVAEELGLKVTIVEGILTEAAEKVKDYVENGNYEVAISRAGTAQEVKEAVDIPVVHHDSDEFDILQGFVRAKQLGDKICFITYPEDGFLFNFDDITNTIGFDVTILTYKTPKELVDQVEKAKKMGMEVVLGGGMKAAEIAEEYGLKSMYLTASKRSIRRMLILANKVAEDRIKLKEEAE</sequence>
<dbReference type="Gene3D" id="3.40.50.2300">
    <property type="match status" value="1"/>
</dbReference>
<evidence type="ECO:0000259" key="1">
    <source>
        <dbReference type="Pfam" id="PF06506"/>
    </source>
</evidence>
<protein>
    <submittedName>
        <fullName evidence="2">PrpR N-terminal domain-containing protein</fullName>
    </submittedName>
</protein>
<feature type="domain" description="Signal transduction response regulator propionate catabolism activator N-terminal" evidence="1">
    <location>
        <begin position="25"/>
        <end position="188"/>
    </location>
</feature>